<dbReference type="Proteomes" id="UP000070617">
    <property type="component" value="Unassembled WGS sequence"/>
</dbReference>
<keyword evidence="4" id="KW-1185">Reference proteome</keyword>
<feature type="signal peptide" evidence="1">
    <location>
        <begin position="1"/>
        <end position="21"/>
    </location>
</feature>
<evidence type="ECO:0000259" key="2">
    <source>
        <dbReference type="Pfam" id="PF13441"/>
    </source>
</evidence>
<gene>
    <name evidence="3" type="ORF">HMPREF3206_00613</name>
</gene>
<evidence type="ECO:0000313" key="3">
    <source>
        <dbReference type="EMBL" id="KXA15627.1"/>
    </source>
</evidence>
<feature type="domain" description="YMGG-like Gly-zipper" evidence="2">
    <location>
        <begin position="20"/>
        <end position="62"/>
    </location>
</feature>
<dbReference type="AlphaFoldDB" id="A0A133NHB1"/>
<organism evidence="3 4">
    <name type="scientific">Fusobacterium equinum</name>
    <dbReference type="NCBI Taxonomy" id="134605"/>
    <lineage>
        <taxon>Bacteria</taxon>
        <taxon>Fusobacteriati</taxon>
        <taxon>Fusobacteriota</taxon>
        <taxon>Fusobacteriia</taxon>
        <taxon>Fusobacteriales</taxon>
        <taxon>Fusobacteriaceae</taxon>
        <taxon>Fusobacterium</taxon>
    </lineage>
</organism>
<evidence type="ECO:0000313" key="4">
    <source>
        <dbReference type="Proteomes" id="UP000070617"/>
    </source>
</evidence>
<comment type="caution">
    <text evidence="3">The sequence shown here is derived from an EMBL/GenBank/DDBJ whole genome shotgun (WGS) entry which is preliminary data.</text>
</comment>
<dbReference type="InterPro" id="IPR027367">
    <property type="entry name" value="Gly-zipper_YMGG"/>
</dbReference>
<dbReference type="RefSeq" id="WP_008802079.1">
    <property type="nucleotide sequence ID" value="NZ_KQ956520.1"/>
</dbReference>
<name>A0A133NHB1_9FUSO</name>
<protein>
    <recommendedName>
        <fullName evidence="2">YMGG-like Gly-zipper domain-containing protein</fullName>
    </recommendedName>
</protein>
<dbReference type="PATRIC" id="fig|134605.3.peg.616"/>
<dbReference type="EMBL" id="LRPX01000024">
    <property type="protein sequence ID" value="KXA15627.1"/>
    <property type="molecule type" value="Genomic_DNA"/>
</dbReference>
<accession>A0A133NHB1</accession>
<dbReference type="PROSITE" id="PS51257">
    <property type="entry name" value="PROKAR_LIPOPROTEIN"/>
    <property type="match status" value="1"/>
</dbReference>
<keyword evidence="1" id="KW-0732">Signal</keyword>
<proteinExistence type="predicted"/>
<evidence type="ECO:0000256" key="1">
    <source>
        <dbReference type="SAM" id="SignalP"/>
    </source>
</evidence>
<dbReference type="Pfam" id="PF13441">
    <property type="entry name" value="Gly-zipper_YMGG"/>
    <property type="match status" value="1"/>
</dbReference>
<feature type="chain" id="PRO_5007457952" description="YMGG-like Gly-zipper domain-containing protein" evidence="1">
    <location>
        <begin position="22"/>
        <end position="67"/>
    </location>
</feature>
<sequence length="67" mass="6351">MKKMVLLVLVLVGIFAGCTHTEKTATGGAVVGAAVGALLGNDARSTAIGAGLGGALGAGAGEITKNK</sequence>
<reference evidence="4" key="1">
    <citation type="submission" date="2016-01" db="EMBL/GenBank/DDBJ databases">
        <authorList>
            <person name="Mitreva M."/>
            <person name="Pepin K.H."/>
            <person name="Mihindukulasuriya K.A."/>
            <person name="Fulton R."/>
            <person name="Fronick C."/>
            <person name="O'Laughlin M."/>
            <person name="Miner T."/>
            <person name="Herter B."/>
            <person name="Rosa B.A."/>
            <person name="Cordes M."/>
            <person name="Tomlinson C."/>
            <person name="Wollam A."/>
            <person name="Palsikar V.B."/>
            <person name="Mardis E.R."/>
            <person name="Wilson R.K."/>
        </authorList>
    </citation>
    <scope>NUCLEOTIDE SEQUENCE [LARGE SCALE GENOMIC DNA]</scope>
    <source>
        <strain evidence="4">CMW8396</strain>
    </source>
</reference>